<accession>A0A820H3E4</accession>
<proteinExistence type="predicted"/>
<protein>
    <submittedName>
        <fullName evidence="1">Uncharacterized protein</fullName>
    </submittedName>
</protein>
<organism evidence="1 2">
    <name type="scientific">Rotaria socialis</name>
    <dbReference type="NCBI Taxonomy" id="392032"/>
    <lineage>
        <taxon>Eukaryota</taxon>
        <taxon>Metazoa</taxon>
        <taxon>Spiralia</taxon>
        <taxon>Gnathifera</taxon>
        <taxon>Rotifera</taxon>
        <taxon>Eurotatoria</taxon>
        <taxon>Bdelloidea</taxon>
        <taxon>Philodinida</taxon>
        <taxon>Philodinidae</taxon>
        <taxon>Rotaria</taxon>
    </lineage>
</organism>
<gene>
    <name evidence="1" type="ORF">TSG867_LOCUS5334</name>
</gene>
<dbReference type="AlphaFoldDB" id="A0A820H3E4"/>
<evidence type="ECO:0000313" key="2">
    <source>
        <dbReference type="Proteomes" id="UP000663862"/>
    </source>
</evidence>
<evidence type="ECO:0000313" key="1">
    <source>
        <dbReference type="EMBL" id="CAF4286448.1"/>
    </source>
</evidence>
<name>A0A820H3E4_9BILA</name>
<sequence>MCVYNISTTYELLSENCALRDCVGQTLTLFKPRLVTVHQQQLTAAGALKQSPVTILNRSPSNLPVCDLIDYRSGVAYFLSRSLRQLLRANSTFWHTNAVTRFPRFQLPDYAQAHYSLTTVIIGHAVVVEKLS</sequence>
<reference evidence="1" key="1">
    <citation type="submission" date="2021-02" db="EMBL/GenBank/DDBJ databases">
        <authorList>
            <person name="Nowell W R."/>
        </authorList>
    </citation>
    <scope>NUCLEOTIDE SEQUENCE</scope>
</reference>
<comment type="caution">
    <text evidence="1">The sequence shown here is derived from an EMBL/GenBank/DDBJ whole genome shotgun (WGS) entry which is preliminary data.</text>
</comment>
<dbReference type="EMBL" id="CAJOBQ010000185">
    <property type="protein sequence ID" value="CAF4286448.1"/>
    <property type="molecule type" value="Genomic_DNA"/>
</dbReference>
<dbReference type="Proteomes" id="UP000663862">
    <property type="component" value="Unassembled WGS sequence"/>
</dbReference>